<proteinExistence type="predicted"/>
<evidence type="ECO:0000256" key="1">
    <source>
        <dbReference type="SAM" id="MobiDB-lite"/>
    </source>
</evidence>
<evidence type="ECO:0000313" key="2">
    <source>
        <dbReference type="EMBL" id="AWO70762.1"/>
    </source>
</evidence>
<reference evidence="2" key="1">
    <citation type="journal article" date="2018" name="J. ISSAAS">
        <title>Ultrasensitive capture of human herpes simplex virus genomes directly from clinical samples reveals extraordinarily limited evolution in cell culture.</title>
        <authorList>
            <person name="Greninger A.L."/>
            <person name="Roychoudhury P."/>
            <person name="Xie H."/>
            <person name="Casto A."/>
            <person name="Cent A."/>
            <person name="Pepper G."/>
            <person name="Koelle D.M."/>
            <person name="Huang M.-L."/>
            <person name="Wald A."/>
            <person name="Johnston C."/>
            <person name="Jerome K.R."/>
        </authorList>
    </citation>
    <scope>NUCLEOTIDE SEQUENCE</scope>
    <source>
        <strain evidence="2">HSV1-CULTURE-H7</strain>
    </source>
</reference>
<reference evidence="3" key="2">
    <citation type="journal article" date="2018" name="MSphere">
        <title>Ultrasensitive Capture of Human Herpes Simplex Virus Genomes Directly from Clinical Samples Reveals Extraordinarily Limited Evolution in Cell Culture.</title>
        <authorList>
            <person name="Greninger A.L."/>
            <person name="Roychoudhury P."/>
            <person name="Xie H."/>
            <person name="Casto A."/>
            <person name="Cent A."/>
            <person name="Pepper G."/>
            <person name="Koelle D.M."/>
            <person name="Huang M.L."/>
            <person name="Wald A."/>
            <person name="Johnston C."/>
            <person name="Jerome K.R."/>
        </authorList>
    </citation>
    <scope>NUCLEOTIDE SEQUENCE</scope>
    <source>
        <strain evidence="3">2011-16318</strain>
    </source>
</reference>
<evidence type="ECO:0000313" key="3">
    <source>
        <dbReference type="EMBL" id="AWW09503.1"/>
    </source>
</evidence>
<dbReference type="EMBL" id="MH160376">
    <property type="protein sequence ID" value="AWO70762.1"/>
    <property type="molecule type" value="Genomic_DNA"/>
</dbReference>
<organismHost>
    <name type="scientific">Homo sapiens</name>
    <name type="common">Human</name>
    <dbReference type="NCBI Taxonomy" id="9606"/>
</organismHost>
<sequence length="33" mass="3483">MRVSVANAPPTQRSAPNPFPAVTRCSLTRASAK</sequence>
<accession>A0A2U9A8Q7</accession>
<protein>
    <submittedName>
        <fullName evidence="2">Uncharacterized protein</fullName>
    </submittedName>
</protein>
<feature type="region of interest" description="Disordered" evidence="1">
    <location>
        <begin position="1"/>
        <end position="33"/>
    </location>
</feature>
<dbReference type="EMBL" id="MG999856">
    <property type="protein sequence ID" value="AWW09503.1"/>
    <property type="molecule type" value="Genomic_DNA"/>
</dbReference>
<organism evidence="2">
    <name type="scientific">Human herpesvirus 1</name>
    <name type="common">HHV-1</name>
    <name type="synonym">Human herpes simplex virus 1</name>
    <dbReference type="NCBI Taxonomy" id="10298"/>
    <lineage>
        <taxon>Viruses</taxon>
        <taxon>Duplodnaviria</taxon>
        <taxon>Heunggongvirae</taxon>
        <taxon>Peploviricota</taxon>
        <taxon>Herviviricetes</taxon>
        <taxon>Herpesvirales</taxon>
        <taxon>Orthoherpesviridae</taxon>
        <taxon>Alphaherpesvirinae</taxon>
        <taxon>Simplexvirus</taxon>
        <taxon>Simplexvirus humanalpha1</taxon>
    </lineage>
</organism>
<name>A0A2U9A8Q7_HHV1</name>